<organism evidence="3 4">
    <name type="scientific">Nocardioides glacieisoli</name>
    <dbReference type="NCBI Taxonomy" id="1168730"/>
    <lineage>
        <taxon>Bacteria</taxon>
        <taxon>Bacillati</taxon>
        <taxon>Actinomycetota</taxon>
        <taxon>Actinomycetes</taxon>
        <taxon>Propionibacteriales</taxon>
        <taxon>Nocardioidaceae</taxon>
        <taxon>Nocardioides</taxon>
    </lineage>
</organism>
<dbReference type="OrthoDB" id="26872at2"/>
<evidence type="ECO:0000256" key="1">
    <source>
        <dbReference type="SAM" id="SignalP"/>
    </source>
</evidence>
<dbReference type="PANTHER" id="PTHR36933:SF1">
    <property type="entry name" value="SLL0788 PROTEIN"/>
    <property type="match status" value="1"/>
</dbReference>
<dbReference type="PROSITE" id="PS51257">
    <property type="entry name" value="PROKAR_LIPOPROTEIN"/>
    <property type="match status" value="1"/>
</dbReference>
<dbReference type="Gene3D" id="1.20.1260.10">
    <property type="match status" value="1"/>
</dbReference>
<dbReference type="EMBL" id="SDWS01000012">
    <property type="protein sequence ID" value="RYB88589.1"/>
    <property type="molecule type" value="Genomic_DNA"/>
</dbReference>
<feature type="chain" id="PRO_5039082716" evidence="1">
    <location>
        <begin position="19"/>
        <end position="188"/>
    </location>
</feature>
<dbReference type="Proteomes" id="UP000291838">
    <property type="component" value="Unassembled WGS sequence"/>
</dbReference>
<evidence type="ECO:0000313" key="4">
    <source>
        <dbReference type="Proteomes" id="UP000291838"/>
    </source>
</evidence>
<protein>
    <submittedName>
        <fullName evidence="3">DUF305 domain-containing protein</fullName>
    </submittedName>
</protein>
<dbReference type="RefSeq" id="WP_129479113.1">
    <property type="nucleotide sequence ID" value="NZ_SDWS01000012.1"/>
</dbReference>
<accession>A0A4Q2RLX4</accession>
<dbReference type="InterPro" id="IPR012347">
    <property type="entry name" value="Ferritin-like"/>
</dbReference>
<reference evidence="3 4" key="1">
    <citation type="submission" date="2019-01" db="EMBL/GenBank/DDBJ databases">
        <title>Novel species of Nocardioides.</title>
        <authorList>
            <person name="Liu Q."/>
            <person name="Xin Y.-H."/>
        </authorList>
    </citation>
    <scope>NUCLEOTIDE SEQUENCE [LARGE SCALE GENOMIC DNA]</scope>
    <source>
        <strain evidence="3 4">HLT3-15</strain>
    </source>
</reference>
<keyword evidence="1" id="KW-0732">Signal</keyword>
<feature type="domain" description="DUF305" evidence="2">
    <location>
        <begin position="36"/>
        <end position="186"/>
    </location>
</feature>
<sequence length="188" mass="20301">MRKSLITAVLAASLFTLAACGNEDEADTAGGHNDADVTFAQEMIPHHQQAIEMAELAESRAGSEEVKELATDIEAAQGPEIETMTGWLESWGEDVPDEGMSGMDHGDMSSDDMTGMMTDDEMADLEATSGAGFDQMFLTMMIEHHEGAIEMAQTEQSDGEFPDAVAMAEEIETTQAEEIQTMQDLLKS</sequence>
<evidence type="ECO:0000259" key="2">
    <source>
        <dbReference type="Pfam" id="PF03713"/>
    </source>
</evidence>
<dbReference type="Pfam" id="PF03713">
    <property type="entry name" value="DUF305"/>
    <property type="match status" value="1"/>
</dbReference>
<proteinExistence type="predicted"/>
<evidence type="ECO:0000313" key="3">
    <source>
        <dbReference type="EMBL" id="RYB88589.1"/>
    </source>
</evidence>
<name>A0A4Q2RLX4_9ACTN</name>
<dbReference type="PANTHER" id="PTHR36933">
    <property type="entry name" value="SLL0788 PROTEIN"/>
    <property type="match status" value="1"/>
</dbReference>
<feature type="signal peptide" evidence="1">
    <location>
        <begin position="1"/>
        <end position="18"/>
    </location>
</feature>
<comment type="caution">
    <text evidence="3">The sequence shown here is derived from an EMBL/GenBank/DDBJ whole genome shotgun (WGS) entry which is preliminary data.</text>
</comment>
<keyword evidence="4" id="KW-1185">Reference proteome</keyword>
<gene>
    <name evidence="3" type="ORF">EUA06_20065</name>
</gene>
<dbReference type="AlphaFoldDB" id="A0A4Q2RLX4"/>
<dbReference type="InterPro" id="IPR005183">
    <property type="entry name" value="DUF305_CopM-like"/>
</dbReference>